<dbReference type="PANTHER" id="PTHR39327:SF1">
    <property type="entry name" value="BLR5470 PROTEIN"/>
    <property type="match status" value="1"/>
</dbReference>
<dbReference type="BioCyc" id="AURANTIMONAS:SI859A1_03152-MONOMER"/>
<dbReference type="OrthoDB" id="7206808at2"/>
<name>Q1YFM8_AURMS</name>
<dbReference type="EMBL" id="AAPJ01000006">
    <property type="protein sequence ID" value="EAS48945.1"/>
    <property type="molecule type" value="Genomic_DNA"/>
</dbReference>
<reference evidence="2 3" key="1">
    <citation type="journal article" date="2008" name="Appl. Environ. Microbiol.">
        <title>Genomic insights into Mn(II) oxidation by the marine alphaproteobacterium Aurantimonas sp. strain SI85-9A1.</title>
        <authorList>
            <person name="Dick G.J."/>
            <person name="Podell S."/>
            <person name="Johnson H.A."/>
            <person name="Rivera-Espinoza Y."/>
            <person name="Bernier-Latmani R."/>
            <person name="McCarthy J.K."/>
            <person name="Torpey J.W."/>
            <person name="Clement B.G."/>
            <person name="Gaasterland T."/>
            <person name="Tebo B.M."/>
        </authorList>
    </citation>
    <scope>NUCLEOTIDE SEQUENCE [LARGE SCALE GENOMIC DNA]</scope>
    <source>
        <strain evidence="2 3">SI85-9A1</strain>
    </source>
</reference>
<evidence type="ECO:0000313" key="3">
    <source>
        <dbReference type="Proteomes" id="UP000000321"/>
    </source>
</evidence>
<feature type="chain" id="PRO_5004197902" description="Transglutaminase" evidence="1">
    <location>
        <begin position="25"/>
        <end position="210"/>
    </location>
</feature>
<dbReference type="AlphaFoldDB" id="Q1YFM8"/>
<keyword evidence="1" id="KW-0732">Signal</keyword>
<dbReference type="Gene3D" id="3.10.620.30">
    <property type="match status" value="1"/>
</dbReference>
<comment type="caution">
    <text evidence="2">The sequence shown here is derived from an EMBL/GenBank/DDBJ whole genome shotgun (WGS) entry which is preliminary data.</text>
</comment>
<protein>
    <recommendedName>
        <fullName evidence="4">Transglutaminase</fullName>
    </recommendedName>
</protein>
<dbReference type="Proteomes" id="UP000000321">
    <property type="component" value="Unassembled WGS sequence"/>
</dbReference>
<dbReference type="InterPro" id="IPR010319">
    <property type="entry name" value="Transglutaminase-like_Cys_pept"/>
</dbReference>
<accession>Q1YFM8</accession>
<proteinExistence type="predicted"/>
<keyword evidence="3" id="KW-1185">Reference proteome</keyword>
<evidence type="ECO:0000256" key="1">
    <source>
        <dbReference type="SAM" id="SignalP"/>
    </source>
</evidence>
<organism evidence="2 3">
    <name type="scientific">Aurantimonas manganoxydans (strain ATCC BAA-1229 / DSM 21871 / SI85-9A1)</name>
    <dbReference type="NCBI Taxonomy" id="287752"/>
    <lineage>
        <taxon>Bacteria</taxon>
        <taxon>Pseudomonadati</taxon>
        <taxon>Pseudomonadota</taxon>
        <taxon>Alphaproteobacteria</taxon>
        <taxon>Hyphomicrobiales</taxon>
        <taxon>Aurantimonadaceae</taxon>
        <taxon>Aurantimonas</taxon>
    </lineage>
</organism>
<dbReference type="Pfam" id="PF06035">
    <property type="entry name" value="Peptidase_C93"/>
    <property type="match status" value="1"/>
</dbReference>
<feature type="signal peptide" evidence="1">
    <location>
        <begin position="1"/>
        <end position="24"/>
    </location>
</feature>
<dbReference type="PANTHER" id="PTHR39327">
    <property type="match status" value="1"/>
</dbReference>
<gene>
    <name evidence="2" type="ORF">SI859A1_03152</name>
</gene>
<sequence>MGSLRAIGATILLCLTAQTGSVMAEARGPFMVVGVTTSPPVGHRLFCHTHPDECRPASDRVAGQSIEPVKLTPELISAVAETNAEINRRITARSDHELYGVEERWTYPPESNEGDCEDYALLKRKILHERAGIDLGNLLLTVVRKRDGEGHAILTLRTQRGEFILDNLDRRVVAWGDTPYRFLKRQSVADPGRWNRVEDGNAVLVGSVKD</sequence>
<evidence type="ECO:0008006" key="4">
    <source>
        <dbReference type="Google" id="ProtNLM"/>
    </source>
</evidence>
<dbReference type="HOGENOM" id="CLU_092032_1_1_5"/>
<evidence type="ECO:0000313" key="2">
    <source>
        <dbReference type="EMBL" id="EAS48945.1"/>
    </source>
</evidence>